<dbReference type="Proteomes" id="UP000261540">
    <property type="component" value="Unplaced"/>
</dbReference>
<sequence>MASQNSTDFIPLSEEQFDFDVLLSASSGEENDEDEVFLGPVKHKEKCISAGIETHTQKDTSSGHSLGEEPSWSPLAENNFIEISKEAHLLAQQIETSSSVRLAVEDDASKTADGKQLVKEMFVEDSREKLGLFGKADPTLSPIKRDTFCVQDSPMKQLPPAIQHRLLKAGRTASPTGTSVSTSSPVKMCKVQPRSTLRMKAALPQTGVLPSKLAAPGRTRISMKTKPPPSDKNRLAPLVKAKLGLQRSPRSRPLSAASSSEDLLSDSASVASDVSDCSINISQPAKRTFPALRKSGHQRQVPMKAQVLYGKIEDGRKTSSSSSSVSSLNSSLSASPMGKGKLNTSLNLSVNGTRARMPSGVSRLLSSGVLGKSHTSPVVAKKPAELQPRQAKATPVKKLENSPQHPMSRRISERSASLPSIPGASTRTGSAVKVNPKPKCIVPPNQMGQFKGPQRSEVPCPDPSKTVKPRKLMSAYSLESLNQNPGAPEVPQTPGGLGSAQSKLRRVSALPTPVNRRVSGIPMLTPKSLTRPGRLSQASEREKLPTSAEKVSRESPVPQMIQRMNSQEPECLPSKETFDSAQLQPYSLSFSLDDETPGAVPAPNSPECISEPTAVCPTELSPRDTDPASPEGSREVPQDDAEKTPENNEVLLVDAPAPGLKMEERLLIDLSNTPDLIKTAPIKPPSGQLIDLSSPLITWSPVDRKENVVDSAPLINLSF</sequence>
<evidence type="ECO:0000313" key="7">
    <source>
        <dbReference type="Ensembl" id="ENSPKIP00000016646.1"/>
    </source>
</evidence>
<feature type="region of interest" description="Disordered" evidence="5">
    <location>
        <begin position="214"/>
        <end position="263"/>
    </location>
</feature>
<reference evidence="7" key="2">
    <citation type="submission" date="2025-09" db="UniProtKB">
        <authorList>
            <consortium name="Ensembl"/>
        </authorList>
    </citation>
    <scope>IDENTIFICATION</scope>
</reference>
<evidence type="ECO:0000256" key="4">
    <source>
        <dbReference type="ARBA" id="ARBA00023212"/>
    </source>
</evidence>
<dbReference type="GeneTree" id="ENSGT00940000154189"/>
<dbReference type="PANTHER" id="PTHR21584:SF10">
    <property type="entry name" value="G2 AND S PHASE-EXPRESSED PROTEIN 1"/>
    <property type="match status" value="1"/>
</dbReference>
<keyword evidence="4" id="KW-0206">Cytoskeleton</keyword>
<dbReference type="InterPro" id="IPR032768">
    <property type="entry name" value="GTSE1_N"/>
</dbReference>
<dbReference type="PANTHER" id="PTHR21584">
    <property type="entry name" value="DIFFERENTIAL DISPLAY AND ACTIVATED BY P53 DDA3 /G2 S PHASE EXPRESSED 1"/>
    <property type="match status" value="1"/>
</dbReference>
<dbReference type="Ensembl" id="ENSPKIT00000041142.1">
    <property type="protein sequence ID" value="ENSPKIP00000016646.1"/>
    <property type="gene ID" value="ENSPKIG00000002881.1"/>
</dbReference>
<protein>
    <submittedName>
        <fullName evidence="7">G-2 and S-phase expressed 1</fullName>
    </submittedName>
</protein>
<feature type="compositionally biased region" description="Polar residues" evidence="5">
    <location>
        <begin position="414"/>
        <end position="429"/>
    </location>
</feature>
<feature type="region of interest" description="Disordered" evidence="5">
    <location>
        <begin position="367"/>
        <end position="468"/>
    </location>
</feature>
<evidence type="ECO:0000256" key="2">
    <source>
        <dbReference type="ARBA" id="ARBA00022490"/>
    </source>
</evidence>
<feature type="compositionally biased region" description="Low complexity" evidence="5">
    <location>
        <begin position="247"/>
        <end position="263"/>
    </location>
</feature>
<evidence type="ECO:0000256" key="5">
    <source>
        <dbReference type="SAM" id="MobiDB-lite"/>
    </source>
</evidence>
<proteinExistence type="predicted"/>
<name>A0A3B3RG49_9TELE</name>
<organism evidence="7 8">
    <name type="scientific">Paramormyrops kingsleyae</name>
    <dbReference type="NCBI Taxonomy" id="1676925"/>
    <lineage>
        <taxon>Eukaryota</taxon>
        <taxon>Metazoa</taxon>
        <taxon>Chordata</taxon>
        <taxon>Craniata</taxon>
        <taxon>Vertebrata</taxon>
        <taxon>Euteleostomi</taxon>
        <taxon>Actinopterygii</taxon>
        <taxon>Neopterygii</taxon>
        <taxon>Teleostei</taxon>
        <taxon>Osteoglossocephala</taxon>
        <taxon>Osteoglossomorpha</taxon>
        <taxon>Osteoglossiformes</taxon>
        <taxon>Mormyridae</taxon>
        <taxon>Paramormyrops</taxon>
    </lineage>
</organism>
<reference evidence="7" key="1">
    <citation type="submission" date="2025-08" db="UniProtKB">
        <authorList>
            <consortium name="Ensembl"/>
        </authorList>
    </citation>
    <scope>IDENTIFICATION</scope>
</reference>
<feature type="region of interest" description="Disordered" evidence="5">
    <location>
        <begin position="516"/>
        <end position="556"/>
    </location>
</feature>
<dbReference type="Pfam" id="PF15259">
    <property type="entry name" value="GTSE1_N"/>
    <property type="match status" value="1"/>
</dbReference>
<feature type="compositionally biased region" description="Polar residues" evidence="5">
    <location>
        <begin position="342"/>
        <end position="352"/>
    </location>
</feature>
<feature type="compositionally biased region" description="Basic and acidic residues" evidence="5">
    <location>
        <begin position="621"/>
        <end position="646"/>
    </location>
</feature>
<dbReference type="STRING" id="1676925.ENSPKIP00000016646"/>
<comment type="subcellular location">
    <subcellularLocation>
        <location evidence="1">Cytoplasm</location>
        <location evidence="1">Cytoskeleton</location>
    </subcellularLocation>
</comment>
<dbReference type="InterPro" id="IPR026657">
    <property type="entry name" value="DDA3/GTSE-1"/>
</dbReference>
<keyword evidence="2" id="KW-0963">Cytoplasm</keyword>
<keyword evidence="8" id="KW-1185">Reference proteome</keyword>
<keyword evidence="3" id="KW-0597">Phosphoprotein</keyword>
<accession>A0A3B3RG49</accession>
<dbReference type="CTD" id="51512"/>
<feature type="domain" description="G2 and S phase-expressed protein 1 N-terminal" evidence="6">
    <location>
        <begin position="12"/>
        <end position="153"/>
    </location>
</feature>
<evidence type="ECO:0000259" key="6">
    <source>
        <dbReference type="Pfam" id="PF15259"/>
    </source>
</evidence>
<evidence type="ECO:0000256" key="1">
    <source>
        <dbReference type="ARBA" id="ARBA00004245"/>
    </source>
</evidence>
<evidence type="ECO:0000313" key="8">
    <source>
        <dbReference type="Proteomes" id="UP000261540"/>
    </source>
</evidence>
<dbReference type="KEGG" id="pki:111843422"/>
<dbReference type="OrthoDB" id="10072587at2759"/>
<feature type="region of interest" description="Disordered" evidence="5">
    <location>
        <begin position="592"/>
        <end position="648"/>
    </location>
</feature>
<feature type="region of interest" description="Disordered" evidence="5">
    <location>
        <begin position="51"/>
        <end position="73"/>
    </location>
</feature>
<dbReference type="GO" id="GO:0008017">
    <property type="term" value="F:microtubule binding"/>
    <property type="evidence" value="ECO:0007669"/>
    <property type="project" value="TreeGrafter"/>
</dbReference>
<dbReference type="AlphaFoldDB" id="A0A3B3RG49"/>
<feature type="region of interest" description="Disordered" evidence="5">
    <location>
        <begin position="314"/>
        <end position="354"/>
    </location>
</feature>
<dbReference type="GO" id="GO:0005881">
    <property type="term" value="C:cytoplasmic microtubule"/>
    <property type="evidence" value="ECO:0007669"/>
    <property type="project" value="TreeGrafter"/>
</dbReference>
<evidence type="ECO:0000256" key="3">
    <source>
        <dbReference type="ARBA" id="ARBA00022553"/>
    </source>
</evidence>
<feature type="compositionally biased region" description="Low complexity" evidence="5">
    <location>
        <begin position="319"/>
        <end position="335"/>
    </location>
</feature>